<gene>
    <name evidence="2" type="ORF">HNR30_008341</name>
</gene>
<dbReference type="GO" id="GO:0006310">
    <property type="term" value="P:DNA recombination"/>
    <property type="evidence" value="ECO:0007669"/>
    <property type="project" value="UniProtKB-KW"/>
</dbReference>
<dbReference type="GO" id="GO:0015074">
    <property type="term" value="P:DNA integration"/>
    <property type="evidence" value="ECO:0007669"/>
    <property type="project" value="InterPro"/>
</dbReference>
<comment type="caution">
    <text evidence="2">The sequence shown here is derived from an EMBL/GenBank/DDBJ whole genome shotgun (WGS) entry which is preliminary data.</text>
</comment>
<keyword evidence="1" id="KW-0233">DNA recombination</keyword>
<dbReference type="InterPro" id="IPR011010">
    <property type="entry name" value="DNA_brk_join_enz"/>
</dbReference>
<evidence type="ECO:0000313" key="2">
    <source>
        <dbReference type="EMBL" id="MBA2896945.1"/>
    </source>
</evidence>
<dbReference type="AlphaFoldDB" id="A0A7W0CTP0"/>
<dbReference type="EMBL" id="JACDUR010000010">
    <property type="protein sequence ID" value="MBA2896945.1"/>
    <property type="molecule type" value="Genomic_DNA"/>
</dbReference>
<name>A0A7W0CTP0_9ACTN</name>
<dbReference type="SUPFAM" id="SSF56349">
    <property type="entry name" value="DNA breaking-rejoining enzymes"/>
    <property type="match status" value="1"/>
</dbReference>
<protein>
    <submittedName>
        <fullName evidence="2">Integrase</fullName>
    </submittedName>
</protein>
<keyword evidence="3" id="KW-1185">Reference proteome</keyword>
<evidence type="ECO:0000256" key="1">
    <source>
        <dbReference type="ARBA" id="ARBA00023172"/>
    </source>
</evidence>
<evidence type="ECO:0000313" key="3">
    <source>
        <dbReference type="Proteomes" id="UP000530928"/>
    </source>
</evidence>
<accession>A0A7W0CTP0</accession>
<dbReference type="Gene3D" id="1.10.443.10">
    <property type="entry name" value="Intergrase catalytic core"/>
    <property type="match status" value="1"/>
</dbReference>
<proteinExistence type="predicted"/>
<organism evidence="2 3">
    <name type="scientific">Nonomuraea soli</name>
    <dbReference type="NCBI Taxonomy" id="1032476"/>
    <lineage>
        <taxon>Bacteria</taxon>
        <taxon>Bacillati</taxon>
        <taxon>Actinomycetota</taxon>
        <taxon>Actinomycetes</taxon>
        <taxon>Streptosporangiales</taxon>
        <taxon>Streptosporangiaceae</taxon>
        <taxon>Nonomuraea</taxon>
    </lineage>
</organism>
<dbReference type="RefSeq" id="WP_181615677.1">
    <property type="nucleotide sequence ID" value="NZ_BAABAM010000010.1"/>
</dbReference>
<dbReference type="GO" id="GO:0003677">
    <property type="term" value="F:DNA binding"/>
    <property type="evidence" value="ECO:0007669"/>
    <property type="project" value="InterPro"/>
</dbReference>
<dbReference type="Proteomes" id="UP000530928">
    <property type="component" value="Unassembled WGS sequence"/>
</dbReference>
<dbReference type="InterPro" id="IPR013762">
    <property type="entry name" value="Integrase-like_cat_sf"/>
</dbReference>
<reference evidence="2 3" key="1">
    <citation type="submission" date="2020-07" db="EMBL/GenBank/DDBJ databases">
        <title>Genomic Encyclopedia of Type Strains, Phase IV (KMG-IV): sequencing the most valuable type-strain genomes for metagenomic binning, comparative biology and taxonomic classification.</title>
        <authorList>
            <person name="Goeker M."/>
        </authorList>
    </citation>
    <scope>NUCLEOTIDE SEQUENCE [LARGE SCALE GENOMIC DNA]</scope>
    <source>
        <strain evidence="2 3">DSM 45533</strain>
    </source>
</reference>
<sequence length="71" mass="7987">MILLATFGSLRWGELAALRQHNLDLDARTVRIENSVSEMKTGELVTQRPRTDAEYAPSLCQRSSWALTPVD</sequence>